<geneLocation type="plasmid" evidence="2">
    <name>unnamed1</name>
</geneLocation>
<feature type="compositionally biased region" description="Polar residues" evidence="1">
    <location>
        <begin position="16"/>
        <end position="30"/>
    </location>
</feature>
<gene>
    <name evidence="2" type="ORF">OIE82_34710</name>
</gene>
<proteinExistence type="predicted"/>
<name>A0ABZ1YFH3_9ACTN</name>
<evidence type="ECO:0000313" key="2">
    <source>
        <dbReference type="EMBL" id="WUU58330.1"/>
    </source>
</evidence>
<reference evidence="2" key="1">
    <citation type="submission" date="2022-10" db="EMBL/GenBank/DDBJ databases">
        <title>The complete genomes of actinobacterial strains from the NBC collection.</title>
        <authorList>
            <person name="Joergensen T.S."/>
            <person name="Alvarez Arevalo M."/>
            <person name="Sterndorff E.B."/>
            <person name="Faurdal D."/>
            <person name="Vuksanovic O."/>
            <person name="Mourched A.-S."/>
            <person name="Charusanti P."/>
            <person name="Shaw S."/>
            <person name="Blin K."/>
            <person name="Weber T."/>
        </authorList>
    </citation>
    <scope>NUCLEOTIDE SEQUENCE [LARGE SCALE GENOMIC DNA]</scope>
    <source>
        <strain evidence="2">NBC 01686</strain>
        <plasmid evidence="2">unnamed1</plasmid>
    </source>
</reference>
<sequence>MQHLMPSGSRLYALFNGTTAAGGTPQASTTERTRTSGLRAMGGGR</sequence>
<feature type="region of interest" description="Disordered" evidence="1">
    <location>
        <begin position="16"/>
        <end position="45"/>
    </location>
</feature>
<organism evidence="2">
    <name type="scientific">Streptomyces althioticus</name>
    <dbReference type="NCBI Taxonomy" id="83380"/>
    <lineage>
        <taxon>Bacteria</taxon>
        <taxon>Bacillati</taxon>
        <taxon>Actinomycetota</taxon>
        <taxon>Actinomycetes</taxon>
        <taxon>Kitasatosporales</taxon>
        <taxon>Streptomycetaceae</taxon>
        <taxon>Streptomyces</taxon>
        <taxon>Streptomyces althioticus group</taxon>
    </lineage>
</organism>
<evidence type="ECO:0000256" key="1">
    <source>
        <dbReference type="SAM" id="MobiDB-lite"/>
    </source>
</evidence>
<dbReference type="EMBL" id="CP109208">
    <property type="protein sequence ID" value="WUU58330.1"/>
    <property type="molecule type" value="Genomic_DNA"/>
</dbReference>
<keyword evidence="2" id="KW-0614">Plasmid</keyword>
<accession>A0ABZ1YFH3</accession>
<dbReference type="RefSeq" id="WP_266478073.1">
    <property type="nucleotide sequence ID" value="NZ_CP109208.1"/>
</dbReference>
<protein>
    <submittedName>
        <fullName evidence="2">Uncharacterized protein</fullName>
    </submittedName>
</protein>